<proteinExistence type="predicted"/>
<evidence type="ECO:0000313" key="1">
    <source>
        <dbReference type="EMBL" id="ELR73670.1"/>
    </source>
</evidence>
<accession>L8JY19</accession>
<dbReference type="OrthoDB" id="9800692at2"/>
<evidence type="ECO:0000313" key="2">
    <source>
        <dbReference type="Proteomes" id="UP000011135"/>
    </source>
</evidence>
<dbReference type="InterPro" id="IPR036249">
    <property type="entry name" value="Thioredoxin-like_sf"/>
</dbReference>
<organism evidence="1 2">
    <name type="scientific">Fulvivirga imtechensis AK7</name>
    <dbReference type="NCBI Taxonomy" id="1237149"/>
    <lineage>
        <taxon>Bacteria</taxon>
        <taxon>Pseudomonadati</taxon>
        <taxon>Bacteroidota</taxon>
        <taxon>Cytophagia</taxon>
        <taxon>Cytophagales</taxon>
        <taxon>Fulvivirgaceae</taxon>
        <taxon>Fulvivirga</taxon>
    </lineage>
</organism>
<name>L8JY19_9BACT</name>
<sequence>MESPENKKYIFICTSKDCKKNGSKLLTRSLSTEIKKAALKSSVVVVKTKCMNHCKKGPNVIVENCLYHKVKEKELEALLNKFK</sequence>
<evidence type="ECO:0008006" key="3">
    <source>
        <dbReference type="Google" id="ProtNLM"/>
    </source>
</evidence>
<keyword evidence="2" id="KW-1185">Reference proteome</keyword>
<dbReference type="RefSeq" id="WP_009577693.1">
    <property type="nucleotide sequence ID" value="NZ_AMZN01000003.1"/>
</dbReference>
<dbReference type="AlphaFoldDB" id="L8JY19"/>
<dbReference type="CDD" id="cd02980">
    <property type="entry name" value="TRX_Fd_family"/>
    <property type="match status" value="1"/>
</dbReference>
<dbReference type="STRING" id="1237149.C900_02074"/>
<dbReference type="SUPFAM" id="SSF52833">
    <property type="entry name" value="Thioredoxin-like"/>
    <property type="match status" value="1"/>
</dbReference>
<protein>
    <recommendedName>
        <fullName evidence="3">(2Fe-2S) ferredoxin domain-containing protein</fullName>
    </recommendedName>
</protein>
<dbReference type="Pfam" id="PF01257">
    <property type="entry name" value="2Fe-2S_thioredx"/>
    <property type="match status" value="1"/>
</dbReference>
<dbReference type="EMBL" id="AMZN01000003">
    <property type="protein sequence ID" value="ELR73670.1"/>
    <property type="molecule type" value="Genomic_DNA"/>
</dbReference>
<dbReference type="Proteomes" id="UP000011135">
    <property type="component" value="Unassembled WGS sequence"/>
</dbReference>
<dbReference type="Gene3D" id="3.40.30.10">
    <property type="entry name" value="Glutaredoxin"/>
    <property type="match status" value="1"/>
</dbReference>
<reference evidence="1 2" key="1">
    <citation type="submission" date="2012-12" db="EMBL/GenBank/DDBJ databases">
        <title>Genome assembly of Fulvivirga imtechensis AK7.</title>
        <authorList>
            <person name="Nupur N."/>
            <person name="Khatri I."/>
            <person name="Kumar R."/>
            <person name="Subramanian S."/>
            <person name="Pinnaka A."/>
        </authorList>
    </citation>
    <scope>NUCLEOTIDE SEQUENCE [LARGE SCALE GENOMIC DNA]</scope>
    <source>
        <strain evidence="1 2">AK7</strain>
    </source>
</reference>
<comment type="caution">
    <text evidence="1">The sequence shown here is derived from an EMBL/GenBank/DDBJ whole genome shotgun (WGS) entry which is preliminary data.</text>
</comment>
<gene>
    <name evidence="1" type="ORF">C900_02074</name>
</gene>
<dbReference type="eggNOG" id="COG3411">
    <property type="taxonomic scope" value="Bacteria"/>
</dbReference>